<protein>
    <submittedName>
        <fullName evidence="2">Myb domain protein 73</fullName>
    </submittedName>
</protein>
<dbReference type="EMBL" id="CACSLK010027624">
    <property type="protein sequence ID" value="CAA0826469.1"/>
    <property type="molecule type" value="Genomic_DNA"/>
</dbReference>
<gene>
    <name evidence="2" type="ORF">SHERM_01673</name>
</gene>
<comment type="caution">
    <text evidence="2">The sequence shown here is derived from an EMBL/GenBank/DDBJ whole genome shotgun (WGS) entry which is preliminary data.</text>
</comment>
<accession>A0A9N7ND07</accession>
<feature type="region of interest" description="Disordered" evidence="1">
    <location>
        <begin position="1"/>
        <end position="21"/>
    </location>
</feature>
<proteinExistence type="predicted"/>
<name>A0A9N7ND07_STRHE</name>
<evidence type="ECO:0000313" key="2">
    <source>
        <dbReference type="EMBL" id="CAA0826469.1"/>
    </source>
</evidence>
<keyword evidence="3" id="KW-1185">Reference proteome</keyword>
<dbReference type="OrthoDB" id="2143914at2759"/>
<dbReference type="Proteomes" id="UP001153555">
    <property type="component" value="Unassembled WGS sequence"/>
</dbReference>
<organism evidence="2 3">
    <name type="scientific">Striga hermonthica</name>
    <name type="common">Purple witchweed</name>
    <name type="synonym">Buchnera hermonthica</name>
    <dbReference type="NCBI Taxonomy" id="68872"/>
    <lineage>
        <taxon>Eukaryota</taxon>
        <taxon>Viridiplantae</taxon>
        <taxon>Streptophyta</taxon>
        <taxon>Embryophyta</taxon>
        <taxon>Tracheophyta</taxon>
        <taxon>Spermatophyta</taxon>
        <taxon>Magnoliopsida</taxon>
        <taxon>eudicotyledons</taxon>
        <taxon>Gunneridae</taxon>
        <taxon>Pentapetalae</taxon>
        <taxon>asterids</taxon>
        <taxon>lamiids</taxon>
        <taxon>Lamiales</taxon>
        <taxon>Orobanchaceae</taxon>
        <taxon>Buchnereae</taxon>
        <taxon>Striga</taxon>
    </lineage>
</organism>
<reference evidence="2" key="1">
    <citation type="submission" date="2019-12" db="EMBL/GenBank/DDBJ databases">
        <authorList>
            <person name="Scholes J."/>
        </authorList>
    </citation>
    <scope>NUCLEOTIDE SEQUENCE</scope>
</reference>
<dbReference type="AlphaFoldDB" id="A0A9N7ND07"/>
<evidence type="ECO:0000313" key="3">
    <source>
        <dbReference type="Proteomes" id="UP001153555"/>
    </source>
</evidence>
<sequence>MSDHSLHTQPSHTRKPTRSKELVVDKPVNFREIGKIVPPPVVEHRTFTTEKDGIILRAHTEHENRWEKITGLLIGHMEGIGWWI</sequence>
<evidence type="ECO:0000256" key="1">
    <source>
        <dbReference type="SAM" id="MobiDB-lite"/>
    </source>
</evidence>